<comment type="caution">
    <text evidence="1">The sequence shown here is derived from an EMBL/GenBank/DDBJ whole genome shotgun (WGS) entry which is preliminary data.</text>
</comment>
<name>A0A9P3LBP5_9APHY</name>
<dbReference type="EMBL" id="BPQB01000009">
    <property type="protein sequence ID" value="GJE88303.1"/>
    <property type="molecule type" value="Genomic_DNA"/>
</dbReference>
<organism evidence="1 2">
    <name type="scientific">Phanerochaete sordida</name>
    <dbReference type="NCBI Taxonomy" id="48140"/>
    <lineage>
        <taxon>Eukaryota</taxon>
        <taxon>Fungi</taxon>
        <taxon>Dikarya</taxon>
        <taxon>Basidiomycota</taxon>
        <taxon>Agaricomycotina</taxon>
        <taxon>Agaricomycetes</taxon>
        <taxon>Polyporales</taxon>
        <taxon>Phanerochaetaceae</taxon>
        <taxon>Phanerochaete</taxon>
    </lineage>
</organism>
<dbReference type="Proteomes" id="UP000703269">
    <property type="component" value="Unassembled WGS sequence"/>
</dbReference>
<reference evidence="1 2" key="1">
    <citation type="submission" date="2021-08" db="EMBL/GenBank/DDBJ databases">
        <title>Draft Genome Sequence of Phanerochaete sordida strain YK-624.</title>
        <authorList>
            <person name="Mori T."/>
            <person name="Dohra H."/>
            <person name="Suzuki T."/>
            <person name="Kawagishi H."/>
            <person name="Hirai H."/>
        </authorList>
    </citation>
    <scope>NUCLEOTIDE SEQUENCE [LARGE SCALE GENOMIC DNA]</scope>
    <source>
        <strain evidence="1 2">YK-624</strain>
    </source>
</reference>
<gene>
    <name evidence="1" type="ORF">PsYK624_043860</name>
</gene>
<evidence type="ECO:0000313" key="2">
    <source>
        <dbReference type="Proteomes" id="UP000703269"/>
    </source>
</evidence>
<protein>
    <submittedName>
        <fullName evidence="1">Uncharacterized protein</fullName>
    </submittedName>
</protein>
<accession>A0A9P3LBP5</accession>
<proteinExistence type="predicted"/>
<evidence type="ECO:0000313" key="1">
    <source>
        <dbReference type="EMBL" id="GJE88303.1"/>
    </source>
</evidence>
<dbReference type="AlphaFoldDB" id="A0A9P3LBP5"/>
<keyword evidence="2" id="KW-1185">Reference proteome</keyword>
<sequence length="68" mass="7621">MPEIIVAYRSADAQWWLRFATFEPMFTLAHGSTGCPTNWPVIGITRGIFSSRPKHQSAFIARPQASGR</sequence>